<reference evidence="2 3" key="1">
    <citation type="submission" date="2017-05" db="EMBL/GenBank/DDBJ databases">
        <title>Whole genome sequencing of Yersinia kristensenii.</title>
        <authorList>
            <person name="Campioni F."/>
        </authorList>
    </citation>
    <scope>NUCLEOTIDE SEQUENCE [LARGE SCALE GENOMIC DNA]</scope>
    <source>
        <strain evidence="2 3">CFSAN060536</strain>
    </source>
</reference>
<feature type="region of interest" description="Disordered" evidence="1">
    <location>
        <begin position="83"/>
        <end position="103"/>
    </location>
</feature>
<protein>
    <recommendedName>
        <fullName evidence="4">FlxA protein</fullName>
    </recommendedName>
</protein>
<gene>
    <name evidence="2" type="ORF">CBW57_00400</name>
</gene>
<evidence type="ECO:0000256" key="1">
    <source>
        <dbReference type="SAM" id="MobiDB-lite"/>
    </source>
</evidence>
<comment type="caution">
    <text evidence="2">The sequence shown here is derived from an EMBL/GenBank/DDBJ whole genome shotgun (WGS) entry which is preliminary data.</text>
</comment>
<evidence type="ECO:0000313" key="2">
    <source>
        <dbReference type="EMBL" id="OVZ90475.1"/>
    </source>
</evidence>
<name>A0A209ACM0_YERIN</name>
<sequence>MIRICPMGINASLPIAAATGNGGKNTASAGNDLATQIQNVIAKIAEVTQKLKDGIDLSKEQRKNIQAQLTMLQQQLAELLRRQAQQAQQKHDGKSNVVENVDQTKAQDSNIDIYI</sequence>
<dbReference type="InterPro" id="IPR025577">
    <property type="entry name" value="FlxA"/>
</dbReference>
<dbReference type="EMBL" id="NHOI01000001">
    <property type="protein sequence ID" value="OVZ90475.1"/>
    <property type="molecule type" value="Genomic_DNA"/>
</dbReference>
<accession>A0A209ACM0</accession>
<dbReference type="AlphaFoldDB" id="A0A209ACM0"/>
<proteinExistence type="predicted"/>
<organism evidence="2 3">
    <name type="scientific">Yersinia intermedia</name>
    <dbReference type="NCBI Taxonomy" id="631"/>
    <lineage>
        <taxon>Bacteria</taxon>
        <taxon>Pseudomonadati</taxon>
        <taxon>Pseudomonadota</taxon>
        <taxon>Gammaproteobacteria</taxon>
        <taxon>Enterobacterales</taxon>
        <taxon>Yersiniaceae</taxon>
        <taxon>Yersinia</taxon>
    </lineage>
</organism>
<dbReference type="Proteomes" id="UP000196440">
    <property type="component" value="Unassembled WGS sequence"/>
</dbReference>
<evidence type="ECO:0000313" key="3">
    <source>
        <dbReference type="Proteomes" id="UP000196440"/>
    </source>
</evidence>
<dbReference type="Pfam" id="PF14282">
    <property type="entry name" value="FlxA"/>
    <property type="match status" value="1"/>
</dbReference>
<evidence type="ECO:0008006" key="4">
    <source>
        <dbReference type="Google" id="ProtNLM"/>
    </source>
</evidence>